<sequence>MRAIVINLVSASERMAFQKSQLEKLGIDYQRLEAFDGTNATALRPQDYWDTWQRPLRSSEKACFLSHRKAWEIVAASGEPMLVLEDDAILSRNTAAFLKQVEDAKHLDFVTLEVRGRKKLIAKLTTKREEDAPIRRLYQDRTGAAAYILYPSGAEKLLAKSERKCGLADAVIAAAYELLAYQADPALALQIDRCEYYGVEQPIVTQSSIGTTKPSNTLSKAGNRYIGFKIRRIMAQLRMGLRRIVKSPVAIRREIDLDKSGFDRFPR</sequence>
<keyword evidence="3" id="KW-1185">Reference proteome</keyword>
<accession>A0A6A8AFR1</accession>
<comment type="caution">
    <text evidence="2">The sequence shown here is derived from an EMBL/GenBank/DDBJ whole genome shotgun (WGS) entry which is preliminary data.</text>
</comment>
<evidence type="ECO:0000313" key="3">
    <source>
        <dbReference type="Proteomes" id="UP000435138"/>
    </source>
</evidence>
<keyword evidence="2" id="KW-0808">Transferase</keyword>
<organism evidence="2 3">
    <name type="scientific">Endobacterium cereale</name>
    <dbReference type="NCBI Taxonomy" id="2663029"/>
    <lineage>
        <taxon>Bacteria</taxon>
        <taxon>Pseudomonadati</taxon>
        <taxon>Pseudomonadota</taxon>
        <taxon>Alphaproteobacteria</taxon>
        <taxon>Hyphomicrobiales</taxon>
        <taxon>Rhizobiaceae</taxon>
        <taxon>Endobacterium</taxon>
    </lineage>
</organism>
<feature type="domain" description="Glycosyl transferase family 25" evidence="1">
    <location>
        <begin position="3"/>
        <end position="163"/>
    </location>
</feature>
<dbReference type="RefSeq" id="WP_153359603.1">
    <property type="nucleotide sequence ID" value="NZ_JAYKOO010000001.1"/>
</dbReference>
<name>A0A6A8AFR1_9HYPH</name>
<dbReference type="InterPro" id="IPR002654">
    <property type="entry name" value="Glyco_trans_25"/>
</dbReference>
<dbReference type="GO" id="GO:0016740">
    <property type="term" value="F:transferase activity"/>
    <property type="evidence" value="ECO:0007669"/>
    <property type="project" value="UniProtKB-KW"/>
</dbReference>
<protein>
    <submittedName>
        <fullName evidence="2">Glycosyl transferase family 25</fullName>
    </submittedName>
</protein>
<dbReference type="AlphaFoldDB" id="A0A6A8AFR1"/>
<reference evidence="2 3" key="1">
    <citation type="submission" date="2019-11" db="EMBL/GenBank/DDBJ databases">
        <title>Genome analysis of Rhizobacterium cereale a novel genus and species isolated from maize roots in North Spain.</title>
        <authorList>
            <person name="Menendez E."/>
            <person name="Flores-Felix J.D."/>
            <person name="Ramirez-Bahena M.-H."/>
            <person name="Igual J.M."/>
            <person name="Garcia-Fraile P."/>
            <person name="Peix A."/>
            <person name="Velazquez E."/>
        </authorList>
    </citation>
    <scope>NUCLEOTIDE SEQUENCE [LARGE SCALE GENOMIC DNA]</scope>
    <source>
        <strain evidence="2 3">RZME27</strain>
    </source>
</reference>
<dbReference type="EMBL" id="WIXI01000051">
    <property type="protein sequence ID" value="MQY49634.1"/>
    <property type="molecule type" value="Genomic_DNA"/>
</dbReference>
<dbReference type="Proteomes" id="UP000435138">
    <property type="component" value="Unassembled WGS sequence"/>
</dbReference>
<proteinExistence type="predicted"/>
<dbReference type="CDD" id="cd06532">
    <property type="entry name" value="Glyco_transf_25"/>
    <property type="match status" value="1"/>
</dbReference>
<evidence type="ECO:0000313" key="2">
    <source>
        <dbReference type="EMBL" id="MQY49634.1"/>
    </source>
</evidence>
<evidence type="ECO:0000259" key="1">
    <source>
        <dbReference type="Pfam" id="PF01755"/>
    </source>
</evidence>
<dbReference type="Pfam" id="PF01755">
    <property type="entry name" value="Glyco_transf_25"/>
    <property type="match status" value="1"/>
</dbReference>
<gene>
    <name evidence="2" type="ORF">GAO09_26770</name>
</gene>